<keyword evidence="4" id="KW-1185">Reference proteome</keyword>
<dbReference type="SUPFAM" id="SSF53448">
    <property type="entry name" value="Nucleotide-diphospho-sugar transferases"/>
    <property type="match status" value="1"/>
</dbReference>
<evidence type="ECO:0000259" key="2">
    <source>
        <dbReference type="Pfam" id="PF00535"/>
    </source>
</evidence>
<dbReference type="InterPro" id="IPR029044">
    <property type="entry name" value="Nucleotide-diphossugar_trans"/>
</dbReference>
<dbReference type="Pfam" id="PF00535">
    <property type="entry name" value="Glycos_transf_2"/>
    <property type="match status" value="1"/>
</dbReference>
<dbReference type="GO" id="GO:0016740">
    <property type="term" value="F:transferase activity"/>
    <property type="evidence" value="ECO:0007669"/>
    <property type="project" value="UniProtKB-KW"/>
</dbReference>
<dbReference type="PANTHER" id="PTHR48090">
    <property type="entry name" value="UNDECAPRENYL-PHOSPHATE 4-DEOXY-4-FORMAMIDO-L-ARABINOSE TRANSFERASE-RELATED"/>
    <property type="match status" value="1"/>
</dbReference>
<dbReference type="InterPro" id="IPR050256">
    <property type="entry name" value="Glycosyltransferase_2"/>
</dbReference>
<dbReference type="EMBL" id="DS999411">
    <property type="protein sequence ID" value="EED34269.1"/>
    <property type="molecule type" value="Genomic_DNA"/>
</dbReference>
<keyword evidence="1" id="KW-1133">Transmembrane helix</keyword>
<accession>B8KVW4</accession>
<dbReference type="PANTHER" id="PTHR48090:SF7">
    <property type="entry name" value="RFBJ PROTEIN"/>
    <property type="match status" value="1"/>
</dbReference>
<reference evidence="4" key="1">
    <citation type="journal article" date="2013" name="BMC Microbiol.">
        <title>Taxonomy and evolution of bacteriochlorophyll a-containing members of the OM60/NOR5 clade of marine gammaproteobacteria: description of Luminiphilus syltensis gen. nov., sp. nov., reclassification of Haliea rubra as Pseudohaliea rubra gen. nov., comb. nov., and emendation of Chromatocurvus halotolerans.</title>
        <authorList>
            <person name="Spring S."/>
            <person name="Riedel T."/>
            <person name="Sproer C."/>
            <person name="Yan S."/>
            <person name="Harder J."/>
            <person name="Fuchs B.M."/>
        </authorList>
    </citation>
    <scope>NUCLEOTIDE SEQUENCE [LARGE SCALE GENOMIC DNA]</scope>
    <source>
        <strain evidence="4">NOR51-B</strain>
    </source>
</reference>
<dbReference type="CDD" id="cd04179">
    <property type="entry name" value="DPM_DPG-synthase_like"/>
    <property type="match status" value="1"/>
</dbReference>
<name>B8KVW4_9GAMM</name>
<organism evidence="3 4">
    <name type="scientific">Luminiphilus syltensis NOR5-1B</name>
    <dbReference type="NCBI Taxonomy" id="565045"/>
    <lineage>
        <taxon>Bacteria</taxon>
        <taxon>Pseudomonadati</taxon>
        <taxon>Pseudomonadota</taxon>
        <taxon>Gammaproteobacteria</taxon>
        <taxon>Cellvibrionales</taxon>
        <taxon>Halieaceae</taxon>
        <taxon>Luminiphilus</taxon>
    </lineage>
</organism>
<evidence type="ECO:0000313" key="3">
    <source>
        <dbReference type="EMBL" id="EED34269.1"/>
    </source>
</evidence>
<dbReference type="Gene3D" id="3.90.550.10">
    <property type="entry name" value="Spore Coat Polysaccharide Biosynthesis Protein SpsA, Chain A"/>
    <property type="match status" value="1"/>
</dbReference>
<feature type="transmembrane region" description="Helical" evidence="1">
    <location>
        <begin position="254"/>
        <end position="277"/>
    </location>
</feature>
<dbReference type="Proteomes" id="UP000004699">
    <property type="component" value="Unassembled WGS sequence"/>
</dbReference>
<sequence>MPHSSGGGGFCSTEKGMNTIKEIAVVLPAYNEALTIAETLEDFHANLPEGFLVVVDNNSSDDTARIARKTLDRLGAKGIVLTEPKQGKGFAVRRAFKTIDADIYIMSDADFTYPAEQAGQLIQCMNERNADMVVGDRHSSGSYLQENTRRLHNFGNGLVTWLVNTLFGAELNDIMSGLRVLTRRFVKNYPILVNGFELETDMTLHALDKRMTIVEIPIEIRDRPEGSESKLKTVPDGARVLFVILQLLRYYRPMFFFGATALILFIAGLAAGTLPVLDYYFEGFVHHVPLAILATGLELSALISLSIGLILDSIGHSAKMQFEKDL</sequence>
<keyword evidence="1" id="KW-0472">Membrane</keyword>
<keyword evidence="3" id="KW-0808">Transferase</keyword>
<dbReference type="eggNOG" id="COG1215">
    <property type="taxonomic scope" value="Bacteria"/>
</dbReference>
<dbReference type="InterPro" id="IPR001173">
    <property type="entry name" value="Glyco_trans_2-like"/>
</dbReference>
<protein>
    <submittedName>
        <fullName evidence="3">Glycosyl transferase, family 2</fullName>
    </submittedName>
</protein>
<dbReference type="STRING" id="565045.NOR51B_206"/>
<proteinExistence type="predicted"/>
<keyword evidence="1" id="KW-0812">Transmembrane</keyword>
<evidence type="ECO:0000256" key="1">
    <source>
        <dbReference type="SAM" id="Phobius"/>
    </source>
</evidence>
<dbReference type="AlphaFoldDB" id="B8KVW4"/>
<gene>
    <name evidence="3" type="ORF">NOR51B_206</name>
</gene>
<feature type="transmembrane region" description="Helical" evidence="1">
    <location>
        <begin position="289"/>
        <end position="311"/>
    </location>
</feature>
<dbReference type="HOGENOM" id="CLU_033536_7_3_6"/>
<feature type="domain" description="Glycosyltransferase 2-like" evidence="2">
    <location>
        <begin position="25"/>
        <end position="153"/>
    </location>
</feature>
<evidence type="ECO:0000313" key="4">
    <source>
        <dbReference type="Proteomes" id="UP000004699"/>
    </source>
</evidence>